<dbReference type="PANTHER" id="PTHR48100:SF1">
    <property type="entry name" value="HISTIDINE PHOSPHATASE FAMILY PROTEIN-RELATED"/>
    <property type="match status" value="1"/>
</dbReference>
<keyword evidence="3" id="KW-1185">Reference proteome</keyword>
<dbReference type="EMBL" id="CP029843">
    <property type="protein sequence ID" value="AWV08222.1"/>
    <property type="molecule type" value="Genomic_DNA"/>
</dbReference>
<dbReference type="Gene3D" id="3.40.50.1240">
    <property type="entry name" value="Phosphoglycerate mutase-like"/>
    <property type="match status" value="1"/>
</dbReference>
<reference evidence="2 3" key="1">
    <citation type="submission" date="2018-05" db="EMBL/GenBank/DDBJ databases">
        <title>The complete genome of Lysobacter maris HZ9B, a marine bacterium antagonistic against terrestrial plant pathogens.</title>
        <authorList>
            <person name="Zhang X.-Q."/>
        </authorList>
    </citation>
    <scope>NUCLEOTIDE SEQUENCE [LARGE SCALE GENOMIC DNA]</scope>
    <source>
        <strain evidence="2 3">HZ9B</strain>
    </source>
</reference>
<dbReference type="KEGG" id="lmb:C9I47_2545"/>
<sequence length="219" mass="23639">MRGDGGTGTVADRVADDAADDAPDTAVRRNCIELLRHGDTGHRGFRGQLDDLPTEQGLAQMRAAVAGRSWDVLVSSPLRRCALFAREFATALGVPLRLEPRLAEYRFGRWQGVPMELLAEKQGAALARFWADPAAHPPPGAETIAQFDARVRAALADVANAFDGRRVLVVTHGGVIRLLTCRALGLPWSRMASLEVPHASLHRLRDGRLSPADDGIGAR</sequence>
<evidence type="ECO:0000313" key="2">
    <source>
        <dbReference type="EMBL" id="AWV08222.1"/>
    </source>
</evidence>
<dbReference type="InterPro" id="IPR050275">
    <property type="entry name" value="PGM_Phosphatase"/>
</dbReference>
<dbReference type="SMART" id="SM00855">
    <property type="entry name" value="PGAM"/>
    <property type="match status" value="1"/>
</dbReference>
<dbReference type="OrthoDB" id="9783269at2"/>
<feature type="region of interest" description="Disordered" evidence="1">
    <location>
        <begin position="1"/>
        <end position="22"/>
    </location>
</feature>
<proteinExistence type="predicted"/>
<organism evidence="2 3">
    <name type="scientific">Marilutibacter maris</name>
    <dbReference type="NCBI Taxonomy" id="1605891"/>
    <lineage>
        <taxon>Bacteria</taxon>
        <taxon>Pseudomonadati</taxon>
        <taxon>Pseudomonadota</taxon>
        <taxon>Gammaproteobacteria</taxon>
        <taxon>Lysobacterales</taxon>
        <taxon>Lysobacteraceae</taxon>
        <taxon>Marilutibacter</taxon>
    </lineage>
</organism>
<evidence type="ECO:0000256" key="1">
    <source>
        <dbReference type="SAM" id="MobiDB-lite"/>
    </source>
</evidence>
<name>A0A2U9T9G3_9GAMM</name>
<dbReference type="AlphaFoldDB" id="A0A2U9T9G3"/>
<evidence type="ECO:0000313" key="3">
    <source>
        <dbReference type="Proteomes" id="UP000249447"/>
    </source>
</evidence>
<dbReference type="InterPro" id="IPR029033">
    <property type="entry name" value="His_PPase_superfam"/>
</dbReference>
<dbReference type="GO" id="GO:0005737">
    <property type="term" value="C:cytoplasm"/>
    <property type="evidence" value="ECO:0007669"/>
    <property type="project" value="TreeGrafter"/>
</dbReference>
<accession>A0A2U9T9G3</accession>
<gene>
    <name evidence="2" type="ORF">C9I47_2545</name>
</gene>
<dbReference type="InterPro" id="IPR013078">
    <property type="entry name" value="His_Pase_superF_clade-1"/>
</dbReference>
<dbReference type="Pfam" id="PF00300">
    <property type="entry name" value="His_Phos_1"/>
    <property type="match status" value="1"/>
</dbReference>
<protein>
    <submittedName>
        <fullName evidence="2">Fructose-2, 6-bisphosphatase</fullName>
    </submittedName>
</protein>
<dbReference type="SUPFAM" id="SSF53254">
    <property type="entry name" value="Phosphoglycerate mutase-like"/>
    <property type="match status" value="1"/>
</dbReference>
<dbReference type="Proteomes" id="UP000249447">
    <property type="component" value="Chromosome"/>
</dbReference>
<dbReference type="PANTHER" id="PTHR48100">
    <property type="entry name" value="BROAD-SPECIFICITY PHOSPHATASE YOR283W-RELATED"/>
    <property type="match status" value="1"/>
</dbReference>
<dbReference type="CDD" id="cd07067">
    <property type="entry name" value="HP_PGM_like"/>
    <property type="match status" value="1"/>
</dbReference>
<dbReference type="GO" id="GO:0016791">
    <property type="term" value="F:phosphatase activity"/>
    <property type="evidence" value="ECO:0007669"/>
    <property type="project" value="TreeGrafter"/>
</dbReference>